<dbReference type="SUPFAM" id="SSF51366">
    <property type="entry name" value="Ribulose-phoshate binding barrel"/>
    <property type="match status" value="1"/>
</dbReference>
<evidence type="ECO:0000313" key="13">
    <source>
        <dbReference type="EMBL" id="MBB3145557.1"/>
    </source>
</evidence>
<comment type="caution">
    <text evidence="13">The sequence shown here is derived from an EMBL/GenBank/DDBJ whole genome shotgun (WGS) entry which is preliminary data.</text>
</comment>
<gene>
    <name evidence="11" type="primary">hisF</name>
    <name evidence="13" type="ORF">FHS21_001969</name>
</gene>
<dbReference type="InterPro" id="IPR013785">
    <property type="entry name" value="Aldolase_TIM"/>
</dbReference>
<dbReference type="Gene3D" id="3.20.20.70">
    <property type="entry name" value="Aldolase class I"/>
    <property type="match status" value="1"/>
</dbReference>
<evidence type="ECO:0000256" key="4">
    <source>
        <dbReference type="ARBA" id="ARBA00011152"/>
    </source>
</evidence>
<evidence type="ECO:0000256" key="5">
    <source>
        <dbReference type="ARBA" id="ARBA00022490"/>
    </source>
</evidence>
<comment type="subunit">
    <text evidence="4 11">Heterodimer of HisH and HisF.</text>
</comment>
<feature type="active site" evidence="11">
    <location>
        <position position="131"/>
    </location>
</feature>
<dbReference type="InterPro" id="IPR011060">
    <property type="entry name" value="RibuloseP-bd_barrel"/>
</dbReference>
<name>A0A839U500_9HYPH</name>
<dbReference type="InterPro" id="IPR050064">
    <property type="entry name" value="IGPS_HisA/HisF"/>
</dbReference>
<keyword evidence="8 11" id="KW-0456">Lyase</keyword>
<organism evidence="13 14">
    <name type="scientific">Phyllobacterium trifolii</name>
    <dbReference type="NCBI Taxonomy" id="300193"/>
    <lineage>
        <taxon>Bacteria</taxon>
        <taxon>Pseudomonadati</taxon>
        <taxon>Pseudomonadota</taxon>
        <taxon>Alphaproteobacteria</taxon>
        <taxon>Hyphomicrobiales</taxon>
        <taxon>Phyllobacteriaceae</taxon>
        <taxon>Phyllobacterium</taxon>
    </lineage>
</organism>
<evidence type="ECO:0000313" key="14">
    <source>
        <dbReference type="Proteomes" id="UP000554520"/>
    </source>
</evidence>
<keyword evidence="14" id="KW-1185">Reference proteome</keyword>
<evidence type="ECO:0000256" key="3">
    <source>
        <dbReference type="ARBA" id="ARBA00009667"/>
    </source>
</evidence>
<evidence type="ECO:0000256" key="11">
    <source>
        <dbReference type="HAMAP-Rule" id="MF_01013"/>
    </source>
</evidence>
<dbReference type="UniPathway" id="UPA00031">
    <property type="reaction ID" value="UER00010"/>
</dbReference>
<comment type="function">
    <text evidence="9 11">IGPS catalyzes the conversion of PRFAR and glutamine to IGP, AICAR and glutamate. The HisF subunit catalyzes the cyclization activity that produces IGP and AICAR from PRFAR using the ammonia provided by the HisH subunit.</text>
</comment>
<comment type="pathway">
    <text evidence="2 11">Amino-acid biosynthesis; L-histidine biosynthesis; L-histidine from 5-phospho-alpha-D-ribose 1-diphosphate: step 5/9.</text>
</comment>
<dbReference type="HAMAP" id="MF_01013">
    <property type="entry name" value="HisF"/>
    <property type="match status" value="1"/>
</dbReference>
<evidence type="ECO:0000256" key="2">
    <source>
        <dbReference type="ARBA" id="ARBA00005091"/>
    </source>
</evidence>
<evidence type="ECO:0000256" key="10">
    <source>
        <dbReference type="ARBA" id="ARBA00047838"/>
    </source>
</evidence>
<dbReference type="CDD" id="cd04731">
    <property type="entry name" value="HisF"/>
    <property type="match status" value="1"/>
</dbReference>
<feature type="active site" evidence="11">
    <location>
        <position position="12"/>
    </location>
</feature>
<dbReference type="GO" id="GO:0000105">
    <property type="term" value="P:L-histidine biosynthetic process"/>
    <property type="evidence" value="ECO:0007669"/>
    <property type="project" value="UniProtKB-UniRule"/>
</dbReference>
<dbReference type="EC" id="4.3.2.10" evidence="11"/>
<accession>A0A839U500</accession>
<dbReference type="NCBIfam" id="TIGR00735">
    <property type="entry name" value="hisF"/>
    <property type="match status" value="1"/>
</dbReference>
<protein>
    <recommendedName>
        <fullName evidence="11">Imidazole glycerol phosphate synthase subunit HisF</fullName>
        <ecNumber evidence="11">4.3.2.10</ecNumber>
    </recommendedName>
    <alternativeName>
        <fullName evidence="11">IGP synthase cyclase subunit</fullName>
    </alternativeName>
    <alternativeName>
        <fullName evidence="11">IGP synthase subunit HisF</fullName>
    </alternativeName>
    <alternativeName>
        <fullName evidence="11">ImGP synthase subunit HisF</fullName>
        <shortName evidence="11">IGPS subunit HisF</shortName>
    </alternativeName>
</protein>
<evidence type="ECO:0000256" key="9">
    <source>
        <dbReference type="ARBA" id="ARBA00025475"/>
    </source>
</evidence>
<comment type="similarity">
    <text evidence="3 11 12">Belongs to the HisA/HisF family.</text>
</comment>
<dbReference type="FunFam" id="3.20.20.70:FF:000006">
    <property type="entry name" value="Imidazole glycerol phosphate synthase subunit HisF"/>
    <property type="match status" value="1"/>
</dbReference>
<dbReference type="PANTHER" id="PTHR21235:SF2">
    <property type="entry name" value="IMIDAZOLE GLYCEROL PHOSPHATE SYNTHASE HISHF"/>
    <property type="match status" value="1"/>
</dbReference>
<dbReference type="Proteomes" id="UP000554520">
    <property type="component" value="Unassembled WGS sequence"/>
</dbReference>
<proteinExistence type="inferred from homology"/>
<keyword evidence="7 11" id="KW-0368">Histidine biosynthesis</keyword>
<evidence type="ECO:0000256" key="7">
    <source>
        <dbReference type="ARBA" id="ARBA00023102"/>
    </source>
</evidence>
<dbReference type="Pfam" id="PF00977">
    <property type="entry name" value="His_biosynth"/>
    <property type="match status" value="1"/>
</dbReference>
<dbReference type="RefSeq" id="WP_112524875.1">
    <property type="nucleotide sequence ID" value="NZ_JACHXN010000005.1"/>
</dbReference>
<dbReference type="AlphaFoldDB" id="A0A839U500"/>
<dbReference type="GO" id="GO:0000107">
    <property type="term" value="F:imidazoleglycerol-phosphate synthase activity"/>
    <property type="evidence" value="ECO:0007669"/>
    <property type="project" value="UniProtKB-UniRule"/>
</dbReference>
<keyword evidence="6 11" id="KW-0028">Amino-acid biosynthesis</keyword>
<dbReference type="InterPro" id="IPR004651">
    <property type="entry name" value="HisF"/>
</dbReference>
<evidence type="ECO:0000256" key="12">
    <source>
        <dbReference type="RuleBase" id="RU003657"/>
    </source>
</evidence>
<evidence type="ECO:0000256" key="1">
    <source>
        <dbReference type="ARBA" id="ARBA00004496"/>
    </source>
</evidence>
<dbReference type="InterPro" id="IPR006062">
    <property type="entry name" value="His_biosynth"/>
</dbReference>
<evidence type="ECO:0000256" key="6">
    <source>
        <dbReference type="ARBA" id="ARBA00022605"/>
    </source>
</evidence>
<sequence length="261" mass="27363">MTLKARVIPCLDVKDGRVVKGVNFVDLIDAGDPVEAAKAYDAAGADELCFLDITASSDNRETIFDVVARTAEQCFMPLTVGGGVRTVGDIRKLLLAGADKVSINTAAVDNPDFIAEAADKFGNQCIVVAIDAKKVSREDEADRWEIFTHGGRRATGIDAVVFARKVVDLGAGEILLTSMDRDGSKIGYDIPVTRAIADAVRVPVIASGGVGNLDHMVEGILGGHASAVLAASIFHFGTYTIAQAKAHMAAAGIPMRLDPVG</sequence>
<dbReference type="GO" id="GO:0016829">
    <property type="term" value="F:lyase activity"/>
    <property type="evidence" value="ECO:0007669"/>
    <property type="project" value="UniProtKB-KW"/>
</dbReference>
<evidence type="ECO:0000256" key="8">
    <source>
        <dbReference type="ARBA" id="ARBA00023239"/>
    </source>
</evidence>
<dbReference type="PANTHER" id="PTHR21235">
    <property type="entry name" value="IMIDAZOLE GLYCEROL PHOSPHATE SYNTHASE SUBUNIT HISF/H IGP SYNTHASE SUBUNIT HISF/H"/>
    <property type="match status" value="1"/>
</dbReference>
<comment type="catalytic activity">
    <reaction evidence="10 11">
        <text>5-[(5-phospho-1-deoxy-D-ribulos-1-ylimino)methylamino]-1-(5-phospho-beta-D-ribosyl)imidazole-4-carboxamide + L-glutamine = D-erythro-1-(imidazol-4-yl)glycerol 3-phosphate + 5-amino-1-(5-phospho-beta-D-ribosyl)imidazole-4-carboxamide + L-glutamate + H(+)</text>
        <dbReference type="Rhea" id="RHEA:24793"/>
        <dbReference type="ChEBI" id="CHEBI:15378"/>
        <dbReference type="ChEBI" id="CHEBI:29985"/>
        <dbReference type="ChEBI" id="CHEBI:58278"/>
        <dbReference type="ChEBI" id="CHEBI:58359"/>
        <dbReference type="ChEBI" id="CHEBI:58475"/>
        <dbReference type="ChEBI" id="CHEBI:58525"/>
        <dbReference type="EC" id="4.3.2.10"/>
    </reaction>
</comment>
<reference evidence="13 14" key="1">
    <citation type="submission" date="2020-08" db="EMBL/GenBank/DDBJ databases">
        <title>Genomic Encyclopedia of Type Strains, Phase III (KMG-III): the genomes of soil and plant-associated and newly described type strains.</title>
        <authorList>
            <person name="Whitman W."/>
        </authorList>
    </citation>
    <scope>NUCLEOTIDE SEQUENCE [LARGE SCALE GENOMIC DNA]</scope>
    <source>
        <strain evidence="13 14">CECT 7015</strain>
    </source>
</reference>
<dbReference type="EMBL" id="JACHXN010000005">
    <property type="protein sequence ID" value="MBB3145557.1"/>
    <property type="molecule type" value="Genomic_DNA"/>
</dbReference>
<dbReference type="GO" id="GO:0005737">
    <property type="term" value="C:cytoplasm"/>
    <property type="evidence" value="ECO:0007669"/>
    <property type="project" value="UniProtKB-SubCell"/>
</dbReference>
<comment type="subcellular location">
    <subcellularLocation>
        <location evidence="1 11">Cytoplasm</location>
    </subcellularLocation>
</comment>
<keyword evidence="5 11" id="KW-0963">Cytoplasm</keyword>